<comment type="similarity">
    <text evidence="1">Belongs to the MobA/MobL family.</text>
</comment>
<proteinExistence type="inferred from homology"/>
<name>A5ZN10_9FIRM</name>
<protein>
    <submittedName>
        <fullName evidence="4">MobA/MobL family protein</fullName>
    </submittedName>
</protein>
<dbReference type="EMBL" id="AAVO02000001">
    <property type="protein sequence ID" value="EDM89254.1"/>
    <property type="molecule type" value="Genomic_DNA"/>
</dbReference>
<evidence type="ECO:0000256" key="2">
    <source>
        <dbReference type="ARBA" id="ARBA00022971"/>
    </source>
</evidence>
<evidence type="ECO:0000313" key="5">
    <source>
        <dbReference type="Proteomes" id="UP000006002"/>
    </source>
</evidence>
<dbReference type="NCBIfam" id="NF041496">
    <property type="entry name" value="MobQ"/>
    <property type="match status" value="1"/>
</dbReference>
<dbReference type="HOGENOM" id="CLU_025383_1_1_9"/>
<dbReference type="AlphaFoldDB" id="A5ZN10"/>
<dbReference type="Gene3D" id="3.30.930.30">
    <property type="match status" value="1"/>
</dbReference>
<organism evidence="4 5">
    <name type="scientific">Blautia obeum ATCC 29174</name>
    <dbReference type="NCBI Taxonomy" id="411459"/>
    <lineage>
        <taxon>Bacteria</taxon>
        <taxon>Bacillati</taxon>
        <taxon>Bacillota</taxon>
        <taxon>Clostridia</taxon>
        <taxon>Lachnospirales</taxon>
        <taxon>Lachnospiraceae</taxon>
        <taxon>Blautia</taxon>
    </lineage>
</organism>
<feature type="domain" description="MobA/MobL protein" evidence="3">
    <location>
        <begin position="17"/>
        <end position="268"/>
    </location>
</feature>
<reference evidence="4 5" key="2">
    <citation type="submission" date="2007-04" db="EMBL/GenBank/DDBJ databases">
        <title>Draft genome sequence of Ruminococcus obeum (ATCC 29174).</title>
        <authorList>
            <person name="Sudarsanam P."/>
            <person name="Ley R."/>
            <person name="Guruge J."/>
            <person name="Turnbaugh P.J."/>
            <person name="Mahowald M."/>
            <person name="Liep D."/>
            <person name="Gordon J."/>
        </authorList>
    </citation>
    <scope>NUCLEOTIDE SEQUENCE [LARGE SCALE GENOMIC DNA]</scope>
    <source>
        <strain evidence="4 5">ATCC 29174</strain>
    </source>
</reference>
<comment type="caution">
    <text evidence="4">The sequence shown here is derived from an EMBL/GenBank/DDBJ whole genome shotgun (WGS) entry which is preliminary data.</text>
</comment>
<evidence type="ECO:0000313" key="4">
    <source>
        <dbReference type="EMBL" id="EDM89254.1"/>
    </source>
</evidence>
<dbReference type="eggNOG" id="COG0507">
    <property type="taxonomic scope" value="Bacteria"/>
</dbReference>
<gene>
    <name evidence="4" type="ORF">RUMOBE_00377</name>
</gene>
<sequence length="287" mass="33156">MAIYHMQAKVVSRGSGRSAVAASAYMSCSRIYNDYDGIQHDYTRKHGLIYQEVMLPPMAPPKWKNREQLWNAVEAAEKTKDSRLAREFVVALPIELDKDSNISLLQNFIQKNFVDMGMCADFAIHDTDGHNPHAHILLTVRPLNENGTWQYKTEKEYLCIKDGEEKGFTASEFKDAQKEGWEKQYRYKAGKKKVYLTPSAAQEKGYERIDKHPKSTRYGRQNPISEQWNSEEQLCLWRANWADAVNKMLALNQINAAIDHRSFQLRESLNSQPSTKATLPRIWKRKA</sequence>
<accession>A5ZN10</accession>
<dbReference type="Pfam" id="PF03389">
    <property type="entry name" value="MobA_MobL"/>
    <property type="match status" value="1"/>
</dbReference>
<keyword evidence="2" id="KW-0184">Conjugation</keyword>
<dbReference type="Proteomes" id="UP000006002">
    <property type="component" value="Unassembled WGS sequence"/>
</dbReference>
<dbReference type="InterPro" id="IPR005053">
    <property type="entry name" value="MobA_MobL"/>
</dbReference>
<reference evidence="4 5" key="1">
    <citation type="submission" date="2007-03" db="EMBL/GenBank/DDBJ databases">
        <authorList>
            <person name="Fulton L."/>
            <person name="Clifton S."/>
            <person name="Fulton B."/>
            <person name="Xu J."/>
            <person name="Minx P."/>
            <person name="Pepin K.H."/>
            <person name="Johnson M."/>
            <person name="Thiruvilangam P."/>
            <person name="Bhonagiri V."/>
            <person name="Nash W.E."/>
            <person name="Mardis E.R."/>
            <person name="Wilson R.K."/>
        </authorList>
    </citation>
    <scope>NUCLEOTIDE SEQUENCE [LARGE SCALE GENOMIC DNA]</scope>
    <source>
        <strain evidence="4 5">ATCC 29174</strain>
    </source>
</reference>
<evidence type="ECO:0000256" key="1">
    <source>
        <dbReference type="ARBA" id="ARBA00010873"/>
    </source>
</evidence>
<evidence type="ECO:0000259" key="3">
    <source>
        <dbReference type="Pfam" id="PF03389"/>
    </source>
</evidence>